<proteinExistence type="predicted"/>
<keyword evidence="5" id="KW-0326">Glycosidase</keyword>
<feature type="region of interest" description="Disordered" evidence="3">
    <location>
        <begin position="1"/>
        <end position="21"/>
    </location>
</feature>
<evidence type="ECO:0000256" key="2">
    <source>
        <dbReference type="ARBA" id="ARBA00022638"/>
    </source>
</evidence>
<dbReference type="EC" id="3.2.1.17" evidence="5"/>
<name>A0A9E9NSF3_9BURK</name>
<keyword evidence="1" id="KW-0929">Antimicrobial</keyword>
<evidence type="ECO:0000259" key="4">
    <source>
        <dbReference type="Pfam" id="PF16754"/>
    </source>
</evidence>
<dbReference type="RefSeq" id="WP_269315461.1">
    <property type="nucleotide sequence ID" value="NZ_CP098251.1"/>
</dbReference>
<feature type="region of interest" description="Disordered" evidence="3">
    <location>
        <begin position="126"/>
        <end position="167"/>
    </location>
</feature>
<dbReference type="EMBL" id="CP098251">
    <property type="protein sequence ID" value="WAV90360.1"/>
    <property type="molecule type" value="Genomic_DNA"/>
</dbReference>
<dbReference type="InterPro" id="IPR023347">
    <property type="entry name" value="Lysozyme_dom_sf"/>
</dbReference>
<accession>A0A9E9NSF3</accession>
<dbReference type="GO" id="GO:0031640">
    <property type="term" value="P:killing of cells of another organism"/>
    <property type="evidence" value="ECO:0007669"/>
    <property type="project" value="UniProtKB-KW"/>
</dbReference>
<dbReference type="Proteomes" id="UP001164819">
    <property type="component" value="Chromosome"/>
</dbReference>
<sequence length="444" mass="50170">MTTSHENPFGTGYGHTSPAARNMMKLGLSGPIFQPPPGDTYLFRTASLEKEWQDAFRQATDTPSAKTPDNPPASVSSGWARQSAPASGTPSGLLPNTFNSVSESGLRFPVINEKALETLGKILLPDPARDPASRPLPPAFPADTRKTAAVPETSPAKTGFIPAGKPRQIPMPGDPDYNPDNPLCEPMAVRPIEQGKNAPIPPVSPEQTINLNTRHTRENQCRPIGINHTQVSLWEGDMRKQAYVPWSEHQKDNRSGITVGAGLDLGQRDENGLKQLGLPEELFRKLVPYVKHQQGKAVSYLKEHPLSLSTDEIDTINLAAMYDMGTKVRKTWDTLVTRNRNRYPNAPYFHELTSDQQTWLFSRFYQSGAFTRQERTEEARKKAELARGENFRRYPDFFRAVMKNDWDTATRQMEQYIEKLRENRATKWQGNRLQKEVEWYKKNR</sequence>
<evidence type="ECO:0000256" key="3">
    <source>
        <dbReference type="SAM" id="MobiDB-lite"/>
    </source>
</evidence>
<protein>
    <submittedName>
        <fullName evidence="5">Pesticin C-terminus-like muramidase</fullName>
        <ecNumber evidence="5">3.2.1.17</ecNumber>
    </submittedName>
</protein>
<evidence type="ECO:0000313" key="5">
    <source>
        <dbReference type="EMBL" id="WAV90360.1"/>
    </source>
</evidence>
<dbReference type="GO" id="GO:0042742">
    <property type="term" value="P:defense response to bacterium"/>
    <property type="evidence" value="ECO:0007669"/>
    <property type="project" value="UniProtKB-KW"/>
</dbReference>
<keyword evidence="2" id="KW-0081">Bacteriolytic enzyme</keyword>
<keyword evidence="5" id="KW-0378">Hydrolase</keyword>
<dbReference type="GO" id="GO:0003796">
    <property type="term" value="F:lysozyme activity"/>
    <property type="evidence" value="ECO:0007669"/>
    <property type="project" value="UniProtKB-EC"/>
</dbReference>
<gene>
    <name evidence="5" type="ORF">NB646_05665</name>
</gene>
<dbReference type="Pfam" id="PF16754">
    <property type="entry name" value="Pesticin"/>
    <property type="match status" value="1"/>
</dbReference>
<dbReference type="InterPro" id="IPR031922">
    <property type="entry name" value="Pesticin_C"/>
</dbReference>
<evidence type="ECO:0000256" key="1">
    <source>
        <dbReference type="ARBA" id="ARBA00022529"/>
    </source>
</evidence>
<feature type="domain" description="Pesticin C-terminal" evidence="4">
    <location>
        <begin position="230"/>
        <end position="373"/>
    </location>
</feature>
<dbReference type="Gene3D" id="1.10.530.40">
    <property type="match status" value="1"/>
</dbReference>
<organism evidence="5">
    <name type="scientific">Oxalobacter aliiformigenes</name>
    <dbReference type="NCBI Taxonomy" id="2946593"/>
    <lineage>
        <taxon>Bacteria</taxon>
        <taxon>Pseudomonadati</taxon>
        <taxon>Pseudomonadota</taxon>
        <taxon>Betaproteobacteria</taxon>
        <taxon>Burkholderiales</taxon>
        <taxon>Oxalobacteraceae</taxon>
        <taxon>Oxalobacter</taxon>
    </lineage>
</organism>
<feature type="region of interest" description="Disordered" evidence="3">
    <location>
        <begin position="53"/>
        <end position="96"/>
    </location>
</feature>
<feature type="compositionally biased region" description="Polar residues" evidence="3">
    <location>
        <begin position="59"/>
        <end position="96"/>
    </location>
</feature>
<dbReference type="AlphaFoldDB" id="A0A9E9NSF3"/>
<reference evidence="5" key="1">
    <citation type="journal article" date="2022" name="Front. Microbiol.">
        <title>New perspectives on an old grouping: The genomic and phenotypic variability of Oxalobacter formigenes and the implications for calcium oxalate stone prevention.</title>
        <authorList>
            <person name="Chmiel J.A."/>
            <person name="Carr C."/>
            <person name="Stuivenberg G.A."/>
            <person name="Venema R."/>
            <person name="Chanyi R.M."/>
            <person name="Al K.F."/>
            <person name="Giguere D."/>
            <person name="Say H."/>
            <person name="Akouris P.P."/>
            <person name="Dominguez Romero S.A."/>
            <person name="Kwong A."/>
            <person name="Tai V."/>
            <person name="Koval S.F."/>
            <person name="Razvi H."/>
            <person name="Bjazevic J."/>
            <person name="Burton J.P."/>
        </authorList>
    </citation>
    <scope>NUCLEOTIDE SEQUENCE</scope>
    <source>
        <strain evidence="5">OxK</strain>
    </source>
</reference>